<keyword evidence="3" id="KW-1185">Reference proteome</keyword>
<proteinExistence type="predicted"/>
<organism evidence="2 3">
    <name type="scientific">Candidatus Lokiarchaeum ossiferum</name>
    <dbReference type="NCBI Taxonomy" id="2951803"/>
    <lineage>
        <taxon>Archaea</taxon>
        <taxon>Promethearchaeati</taxon>
        <taxon>Promethearchaeota</taxon>
        <taxon>Promethearchaeia</taxon>
        <taxon>Promethearchaeales</taxon>
        <taxon>Promethearchaeaceae</taxon>
        <taxon>Candidatus Lokiarchaeum</taxon>
    </lineage>
</organism>
<dbReference type="Pfam" id="PF20589">
    <property type="entry name" value="DUF6790"/>
    <property type="match status" value="1"/>
</dbReference>
<protein>
    <submittedName>
        <fullName evidence="2">Uncharacterized protein</fullName>
    </submittedName>
</protein>
<dbReference type="Proteomes" id="UP001208689">
    <property type="component" value="Chromosome"/>
</dbReference>
<evidence type="ECO:0000256" key="1">
    <source>
        <dbReference type="SAM" id="Phobius"/>
    </source>
</evidence>
<keyword evidence="1" id="KW-0812">Transmembrane</keyword>
<feature type="transmembrane region" description="Helical" evidence="1">
    <location>
        <begin position="218"/>
        <end position="239"/>
    </location>
</feature>
<name>A0ABY6HU46_9ARCH</name>
<evidence type="ECO:0000313" key="2">
    <source>
        <dbReference type="EMBL" id="UYP46863.1"/>
    </source>
</evidence>
<accession>A0ABY6HU46</accession>
<keyword evidence="1" id="KW-0472">Membrane</keyword>
<feature type="transmembrane region" description="Helical" evidence="1">
    <location>
        <begin position="74"/>
        <end position="93"/>
    </location>
</feature>
<keyword evidence="1" id="KW-1133">Transmembrane helix</keyword>
<dbReference type="EMBL" id="CP104013">
    <property type="protein sequence ID" value="UYP46863.1"/>
    <property type="molecule type" value="Genomic_DNA"/>
</dbReference>
<evidence type="ECO:0000313" key="3">
    <source>
        <dbReference type="Proteomes" id="UP001208689"/>
    </source>
</evidence>
<feature type="transmembrane region" description="Helical" evidence="1">
    <location>
        <begin position="156"/>
        <end position="177"/>
    </location>
</feature>
<sequence>MKSIPHSMLKIKKIYDIIIPAGKILQDIDKNHQFNDNLLENRTVKPQNKEVFAIIGILMWMFMIKYLLDFLGVFGEILFFLLIPLSALSHLVGEVDEFQKNSPAPEEKFPRARVIEIFLLQIIYIGFAFFSLRGFIGHTILADTVAMDIGWPIGSPFQIELAFYHLGLGIMGILCIWKRDSIWIGLIYSKSIFLLGAAGVHFWDIFANQNHSHGNTGTILYLHDLALPIISIILLHIYLKFQGEWKKNE</sequence>
<feature type="transmembrane region" description="Helical" evidence="1">
    <location>
        <begin position="51"/>
        <end position="68"/>
    </location>
</feature>
<feature type="transmembrane region" description="Helical" evidence="1">
    <location>
        <begin position="184"/>
        <end position="206"/>
    </location>
</feature>
<gene>
    <name evidence="2" type="ORF">NEF87_003148</name>
</gene>
<dbReference type="InterPro" id="IPR046740">
    <property type="entry name" value="DUF6790"/>
</dbReference>
<feature type="transmembrane region" description="Helical" evidence="1">
    <location>
        <begin position="114"/>
        <end position="136"/>
    </location>
</feature>
<reference evidence="2" key="1">
    <citation type="submission" date="2022-09" db="EMBL/GenBank/DDBJ databases">
        <title>Actin cytoskeleton and complex cell architecture in an #Asgard archaeon.</title>
        <authorList>
            <person name="Ponce Toledo R.I."/>
            <person name="Schleper C."/>
            <person name="Rodrigues Oliveira T."/>
            <person name="Wollweber F."/>
            <person name="Xu J."/>
            <person name="Rittmann S."/>
            <person name="Klingl A."/>
            <person name="Pilhofer M."/>
        </authorList>
    </citation>
    <scope>NUCLEOTIDE SEQUENCE</scope>
    <source>
        <strain evidence="2">B-35</strain>
    </source>
</reference>